<protein>
    <submittedName>
        <fullName evidence="2">Uncharacterized protein</fullName>
    </submittedName>
</protein>
<sequence>MGNIKEAILRAMPQMLFFVGYAAIFLFAVHLYASLMWGRGP</sequence>
<proteinExistence type="predicted"/>
<comment type="caution">
    <text evidence="2">The sequence shown here is derived from an EMBL/GenBank/DDBJ whole genome shotgun (WGS) entry which is preliminary data.</text>
</comment>
<keyword evidence="3" id="KW-1185">Reference proteome</keyword>
<keyword evidence="1" id="KW-1133">Transmembrane helix</keyword>
<name>A0A562KZS3_9BRAD</name>
<keyword evidence="1" id="KW-0472">Membrane</keyword>
<evidence type="ECO:0000256" key="1">
    <source>
        <dbReference type="SAM" id="Phobius"/>
    </source>
</evidence>
<evidence type="ECO:0000313" key="2">
    <source>
        <dbReference type="EMBL" id="TWI00724.1"/>
    </source>
</evidence>
<evidence type="ECO:0000313" key="3">
    <source>
        <dbReference type="Proteomes" id="UP000317176"/>
    </source>
</evidence>
<dbReference type="Proteomes" id="UP000317176">
    <property type="component" value="Unassembled WGS sequence"/>
</dbReference>
<dbReference type="EMBL" id="VLKL01000014">
    <property type="protein sequence ID" value="TWI00724.1"/>
    <property type="molecule type" value="Genomic_DNA"/>
</dbReference>
<gene>
    <name evidence="2" type="ORF">IQ17_04727</name>
</gene>
<dbReference type="RefSeq" id="WP_283811483.1">
    <property type="nucleotide sequence ID" value="NZ_CP088014.1"/>
</dbReference>
<keyword evidence="1" id="KW-0812">Transmembrane</keyword>
<accession>A0A562KZS3</accession>
<dbReference type="AlphaFoldDB" id="A0A562KZS3"/>
<organism evidence="2 3">
    <name type="scientific">Bradyrhizobium daqingense</name>
    <dbReference type="NCBI Taxonomy" id="993502"/>
    <lineage>
        <taxon>Bacteria</taxon>
        <taxon>Pseudomonadati</taxon>
        <taxon>Pseudomonadota</taxon>
        <taxon>Alphaproteobacteria</taxon>
        <taxon>Hyphomicrobiales</taxon>
        <taxon>Nitrobacteraceae</taxon>
        <taxon>Bradyrhizobium</taxon>
    </lineage>
</organism>
<feature type="transmembrane region" description="Helical" evidence="1">
    <location>
        <begin position="12"/>
        <end position="33"/>
    </location>
</feature>
<reference evidence="2 3" key="1">
    <citation type="journal article" date="2015" name="Stand. Genomic Sci.">
        <title>Genomic Encyclopedia of Bacterial and Archaeal Type Strains, Phase III: the genomes of soil and plant-associated and newly described type strains.</title>
        <authorList>
            <person name="Whitman W.B."/>
            <person name="Woyke T."/>
            <person name="Klenk H.P."/>
            <person name="Zhou Y."/>
            <person name="Lilburn T.G."/>
            <person name="Beck B.J."/>
            <person name="De Vos P."/>
            <person name="Vandamme P."/>
            <person name="Eisen J.A."/>
            <person name="Garrity G."/>
            <person name="Hugenholtz P."/>
            <person name="Kyrpides N.C."/>
        </authorList>
    </citation>
    <scope>NUCLEOTIDE SEQUENCE [LARGE SCALE GENOMIC DNA]</scope>
    <source>
        <strain evidence="2 3">CGMCC 1.10947</strain>
    </source>
</reference>